<evidence type="ECO:0000256" key="6">
    <source>
        <dbReference type="ARBA" id="ARBA00022741"/>
    </source>
</evidence>
<dbReference type="InterPro" id="IPR003439">
    <property type="entry name" value="ABC_transporter-like_ATP-bd"/>
</dbReference>
<dbReference type="CDD" id="cd03255">
    <property type="entry name" value="ABC_MJ0796_LolCDE_FtsE"/>
    <property type="match status" value="1"/>
</dbReference>
<reference evidence="14 15" key="1">
    <citation type="submission" date="2015-03" db="EMBL/GenBank/DDBJ databases">
        <title>Draft Genome Sequence of Burkholderia andropogonis type strain ICMP2807, isolated from Sorghum bicolor.</title>
        <authorList>
            <person name="Lopes-Santos L."/>
            <person name="Castro D.B."/>
            <person name="Ottoboni L.M."/>
            <person name="Park D."/>
            <person name="Weirc B.S."/>
            <person name="Destefano S.A."/>
        </authorList>
    </citation>
    <scope>NUCLEOTIDE SEQUENCE [LARGE SCALE GENOMIC DNA]</scope>
    <source>
        <strain evidence="14 15">ICMP2807</strain>
    </source>
</reference>
<gene>
    <name evidence="14" type="ORF">WM40_07405</name>
</gene>
<dbReference type="PATRIC" id="fig|28092.6.peg.1754"/>
<feature type="transmembrane region" description="Helical" evidence="12">
    <location>
        <begin position="345"/>
        <end position="368"/>
    </location>
</feature>
<evidence type="ECO:0000256" key="7">
    <source>
        <dbReference type="ARBA" id="ARBA00022840"/>
    </source>
</evidence>
<keyword evidence="4" id="KW-0997">Cell inner membrane</keyword>
<evidence type="ECO:0000313" key="14">
    <source>
        <dbReference type="EMBL" id="KKB64281.1"/>
    </source>
</evidence>
<feature type="domain" description="ABC transporter" evidence="13">
    <location>
        <begin position="8"/>
        <end position="301"/>
    </location>
</feature>
<dbReference type="Pfam" id="PF02687">
    <property type="entry name" value="FtsX"/>
    <property type="match status" value="1"/>
</dbReference>
<keyword evidence="10" id="KW-0046">Antibiotic resistance</keyword>
<dbReference type="PANTHER" id="PTHR24220">
    <property type="entry name" value="IMPORT ATP-BINDING PROTEIN"/>
    <property type="match status" value="1"/>
</dbReference>
<feature type="transmembrane region" description="Helical" evidence="12">
    <location>
        <begin position="594"/>
        <end position="619"/>
    </location>
</feature>
<dbReference type="Pfam" id="PF00005">
    <property type="entry name" value="ABC_tran"/>
    <property type="match status" value="1"/>
</dbReference>
<evidence type="ECO:0000256" key="9">
    <source>
        <dbReference type="ARBA" id="ARBA00023136"/>
    </source>
</evidence>
<keyword evidence="7" id="KW-0067">ATP-binding</keyword>
<keyword evidence="2" id="KW-0813">Transport</keyword>
<dbReference type="STRING" id="28092.WM40_07405"/>
<evidence type="ECO:0000256" key="5">
    <source>
        <dbReference type="ARBA" id="ARBA00022692"/>
    </source>
</evidence>
<keyword evidence="9 12" id="KW-0472">Membrane</keyword>
<dbReference type="InterPro" id="IPR027417">
    <property type="entry name" value="P-loop_NTPase"/>
</dbReference>
<dbReference type="PROSITE" id="PS00211">
    <property type="entry name" value="ABC_TRANSPORTER_1"/>
    <property type="match status" value="1"/>
</dbReference>
<keyword evidence="3" id="KW-1003">Cell membrane</keyword>
<comment type="subcellular location">
    <subcellularLocation>
        <location evidence="1">Cell inner membrane</location>
        <topology evidence="1">Multi-pass membrane protein</topology>
    </subcellularLocation>
</comment>
<dbReference type="InterPro" id="IPR017871">
    <property type="entry name" value="ABC_transporter-like_CS"/>
</dbReference>
<sequence length="719" mass="77304">MLPGRPLLRMSDVSKHYPKSDSAPAATVLRDITLTVHAGEWLAIVGPSGSGKSTLMHLLGCLDRPTGGVYRVDARLVEGRSAARDPSPSRTPEQGADCLKRKRFRDIDTDAPFTNGTPSRDDRTYDVAEMTPRQMAGLRRDTFGFIFQRYHLLDYLDAADNVALPASYQGDGRAHRTARRKQAATLLTAVGLGEHAAHLPAALSGGQQQRVSLARALMNGADVILADEPTGALDSASGRDVLALLRRLHAQGRTVIVVTHSQEVAEAAQRIITMRDGRIVSDCVNPHYHAVIERPETALPERGVACPWRSKARHAPRHRTRRLDRAGEHLAAAWRILWRHRMRTLLMIISVMMGIAAVVLMLAVGAGARNKQLEEIRSYGVDATYVMPGASASDSRRTAIETLTKNDADALRLLPDVVGVSAMSTFSGEVVRGATKIDATVYGVDADYFDASVRRFRDGRMFGSGAISKQSAVAVIDAQGYQTLFPQGGPAIGQRILVAKVPVTIIGILEDEDNGIPGNGLELYMPITAVQGRLNGRWHADFLRLSLRPGVSVDAAEAAISATLLARHRRKDFHLMSFTKYIEIQKRTARTMGIVMLVSAAIALSIGGIGVMNMMLVAVRERVAEIGIRLAVGAARADIARQFLLEALLICLIGGVAGVGLSLAVASIMPWAAPSLPLQPTATSLIGACLGSIVIGITFGLLPARQAARMDPIAALTHG</sequence>
<evidence type="ECO:0000256" key="10">
    <source>
        <dbReference type="ARBA" id="ARBA00023251"/>
    </source>
</evidence>
<evidence type="ECO:0000256" key="4">
    <source>
        <dbReference type="ARBA" id="ARBA00022519"/>
    </source>
</evidence>
<dbReference type="InterPro" id="IPR003838">
    <property type="entry name" value="ABC3_permease_C"/>
</dbReference>
<keyword evidence="15" id="KW-1185">Reference proteome</keyword>
<evidence type="ECO:0000256" key="11">
    <source>
        <dbReference type="ARBA" id="ARBA00038388"/>
    </source>
</evidence>
<dbReference type="GO" id="GO:0016887">
    <property type="term" value="F:ATP hydrolysis activity"/>
    <property type="evidence" value="ECO:0007669"/>
    <property type="project" value="InterPro"/>
</dbReference>
<dbReference type="SUPFAM" id="SSF52540">
    <property type="entry name" value="P-loop containing nucleoside triphosphate hydrolases"/>
    <property type="match status" value="1"/>
</dbReference>
<dbReference type="InterPro" id="IPR003593">
    <property type="entry name" value="AAA+_ATPase"/>
</dbReference>
<keyword evidence="6" id="KW-0547">Nucleotide-binding</keyword>
<dbReference type="GO" id="GO:0046677">
    <property type="term" value="P:response to antibiotic"/>
    <property type="evidence" value="ECO:0007669"/>
    <property type="project" value="UniProtKB-KW"/>
</dbReference>
<evidence type="ECO:0000256" key="2">
    <source>
        <dbReference type="ARBA" id="ARBA00022448"/>
    </source>
</evidence>
<name>A0A0F5K2C7_9BURK</name>
<evidence type="ECO:0000256" key="12">
    <source>
        <dbReference type="SAM" id="Phobius"/>
    </source>
</evidence>
<comment type="similarity">
    <text evidence="11">Belongs to the ABC transporter superfamily. Macrolide exporter (TC 3.A.1.122) family.</text>
</comment>
<dbReference type="SMART" id="SM00382">
    <property type="entry name" value="AAA"/>
    <property type="match status" value="1"/>
</dbReference>
<evidence type="ECO:0000313" key="15">
    <source>
        <dbReference type="Proteomes" id="UP000033618"/>
    </source>
</evidence>
<evidence type="ECO:0000256" key="3">
    <source>
        <dbReference type="ARBA" id="ARBA00022475"/>
    </source>
</evidence>
<dbReference type="GO" id="GO:0005886">
    <property type="term" value="C:plasma membrane"/>
    <property type="evidence" value="ECO:0007669"/>
    <property type="project" value="UniProtKB-SubCell"/>
</dbReference>
<dbReference type="GO" id="GO:0022857">
    <property type="term" value="F:transmembrane transporter activity"/>
    <property type="evidence" value="ECO:0007669"/>
    <property type="project" value="TreeGrafter"/>
</dbReference>
<evidence type="ECO:0000256" key="1">
    <source>
        <dbReference type="ARBA" id="ARBA00004429"/>
    </source>
</evidence>
<dbReference type="RefSeq" id="WP_024904425.1">
    <property type="nucleotide sequence ID" value="NZ_LAQU01000005.1"/>
</dbReference>
<dbReference type="InterPro" id="IPR015854">
    <property type="entry name" value="ABC_transpr_LolD-like"/>
</dbReference>
<dbReference type="EMBL" id="LAQU01000005">
    <property type="protein sequence ID" value="KKB64281.1"/>
    <property type="molecule type" value="Genomic_DNA"/>
</dbReference>
<evidence type="ECO:0000259" key="13">
    <source>
        <dbReference type="PROSITE" id="PS50893"/>
    </source>
</evidence>
<dbReference type="Proteomes" id="UP000033618">
    <property type="component" value="Unassembled WGS sequence"/>
</dbReference>
<dbReference type="Gene3D" id="3.40.50.300">
    <property type="entry name" value="P-loop containing nucleotide triphosphate hydrolases"/>
    <property type="match status" value="1"/>
</dbReference>
<proteinExistence type="inferred from homology"/>
<evidence type="ECO:0000256" key="8">
    <source>
        <dbReference type="ARBA" id="ARBA00022989"/>
    </source>
</evidence>
<dbReference type="GO" id="GO:0005524">
    <property type="term" value="F:ATP binding"/>
    <property type="evidence" value="ECO:0007669"/>
    <property type="project" value="UniProtKB-KW"/>
</dbReference>
<dbReference type="InterPro" id="IPR017911">
    <property type="entry name" value="MacB-like_ATP-bd"/>
</dbReference>
<protein>
    <recommendedName>
        <fullName evidence="13">ABC transporter domain-containing protein</fullName>
    </recommendedName>
</protein>
<organism evidence="14 15">
    <name type="scientific">Robbsia andropogonis</name>
    <dbReference type="NCBI Taxonomy" id="28092"/>
    <lineage>
        <taxon>Bacteria</taxon>
        <taxon>Pseudomonadati</taxon>
        <taxon>Pseudomonadota</taxon>
        <taxon>Betaproteobacteria</taxon>
        <taxon>Burkholderiales</taxon>
        <taxon>Burkholderiaceae</taxon>
        <taxon>Robbsia</taxon>
    </lineage>
</organism>
<dbReference type="PROSITE" id="PS50893">
    <property type="entry name" value="ABC_TRANSPORTER_2"/>
    <property type="match status" value="1"/>
</dbReference>
<feature type="transmembrane region" description="Helical" evidence="12">
    <location>
        <begin position="681"/>
        <end position="702"/>
    </location>
</feature>
<dbReference type="Pfam" id="PF12704">
    <property type="entry name" value="MacB_PCD"/>
    <property type="match status" value="1"/>
</dbReference>
<keyword evidence="8 12" id="KW-1133">Transmembrane helix</keyword>
<dbReference type="PANTHER" id="PTHR24220:SF86">
    <property type="entry name" value="ABC TRANSPORTER ABCH.1"/>
    <property type="match status" value="1"/>
</dbReference>
<dbReference type="InterPro" id="IPR025857">
    <property type="entry name" value="MacB_PCD"/>
</dbReference>
<comment type="caution">
    <text evidence="14">The sequence shown here is derived from an EMBL/GenBank/DDBJ whole genome shotgun (WGS) entry which is preliminary data.</text>
</comment>
<dbReference type="AlphaFoldDB" id="A0A0F5K2C7"/>
<accession>A0A0F5K2C7</accession>
<feature type="transmembrane region" description="Helical" evidence="12">
    <location>
        <begin position="643"/>
        <end position="669"/>
    </location>
</feature>
<keyword evidence="5 12" id="KW-0812">Transmembrane</keyword>